<keyword evidence="4" id="KW-1003">Cell membrane</keyword>
<evidence type="ECO:0000256" key="7">
    <source>
        <dbReference type="ARBA" id="ARBA00022692"/>
    </source>
</evidence>
<evidence type="ECO:0000256" key="1">
    <source>
        <dbReference type="ARBA" id="ARBA00004377"/>
    </source>
</evidence>
<dbReference type="Proteomes" id="UP000297834">
    <property type="component" value="Unassembled WGS sequence"/>
</dbReference>
<reference evidence="12 13" key="1">
    <citation type="submission" date="2019-03" db="EMBL/GenBank/DDBJ databases">
        <title>Alkanindiges illinoisensis: a potential pathogenic isolated from ascites of a gastric cancer patient with abdominal metastasis.</title>
        <authorList>
            <person name="Hu X."/>
            <person name="Yang B."/>
            <person name="Yan X."/>
            <person name="Lin L."/>
            <person name="Zhao H."/>
            <person name="Zhou F."/>
            <person name="Su B."/>
            <person name="Chen J."/>
            <person name="Rui Y."/>
            <person name="Wang Q."/>
            <person name="Zheng L."/>
        </authorList>
    </citation>
    <scope>NUCLEOTIDE SEQUENCE [LARGE SCALE GENOMIC DNA]</scope>
    <source>
        <strain evidence="12 13">NFYY 23406</strain>
    </source>
</reference>
<name>A0A4Y7X8F9_9GAMM</name>
<evidence type="ECO:0000256" key="10">
    <source>
        <dbReference type="SAM" id="MobiDB-lite"/>
    </source>
</evidence>
<keyword evidence="9 11" id="KW-0472">Membrane</keyword>
<comment type="similarity">
    <text evidence="2">Belongs to the GSP J family.</text>
</comment>
<evidence type="ECO:0000256" key="9">
    <source>
        <dbReference type="ARBA" id="ARBA00023136"/>
    </source>
</evidence>
<keyword evidence="5" id="KW-0488">Methylation</keyword>
<organism evidence="12 13">
    <name type="scientific">Alkanindiges illinoisensis</name>
    <dbReference type="NCBI Taxonomy" id="197183"/>
    <lineage>
        <taxon>Bacteria</taxon>
        <taxon>Pseudomonadati</taxon>
        <taxon>Pseudomonadota</taxon>
        <taxon>Gammaproteobacteria</taxon>
        <taxon>Moraxellales</taxon>
        <taxon>Moraxellaceae</taxon>
        <taxon>Alkanindiges</taxon>
    </lineage>
</organism>
<feature type="transmembrane region" description="Helical" evidence="11">
    <location>
        <begin position="27"/>
        <end position="50"/>
    </location>
</feature>
<dbReference type="GO" id="GO:0015627">
    <property type="term" value="C:type II protein secretion system complex"/>
    <property type="evidence" value="ECO:0007669"/>
    <property type="project" value="InterPro"/>
</dbReference>
<evidence type="ECO:0000256" key="8">
    <source>
        <dbReference type="ARBA" id="ARBA00022989"/>
    </source>
</evidence>
<evidence type="ECO:0000256" key="11">
    <source>
        <dbReference type="SAM" id="Phobius"/>
    </source>
</evidence>
<evidence type="ECO:0000256" key="5">
    <source>
        <dbReference type="ARBA" id="ARBA00022481"/>
    </source>
</evidence>
<protein>
    <recommendedName>
        <fullName evidence="3">Type II secretion system protein J</fullName>
    </recommendedName>
</protein>
<dbReference type="InterPro" id="IPR010055">
    <property type="entry name" value="T2SS_protein-GspJ"/>
</dbReference>
<feature type="compositionally biased region" description="Low complexity" evidence="10">
    <location>
        <begin position="240"/>
        <end position="258"/>
    </location>
</feature>
<dbReference type="STRING" id="1120977.GCA_000619845_00882"/>
<keyword evidence="7 11" id="KW-0812">Transmembrane</keyword>
<evidence type="ECO:0000313" key="12">
    <source>
        <dbReference type="EMBL" id="TEU23026.1"/>
    </source>
</evidence>
<dbReference type="NCBIfam" id="TIGR02532">
    <property type="entry name" value="IV_pilin_GFxxxE"/>
    <property type="match status" value="1"/>
</dbReference>
<evidence type="ECO:0000313" key="13">
    <source>
        <dbReference type="Proteomes" id="UP000297834"/>
    </source>
</evidence>
<sequence>MKPNTPRFTESSACCQLNQPRNPASGFTLIEVLVALAIFAVLALAGWKVFDALIKVRERNQIHTQRLSALQSSYTLMLRDFSQMVARPARQSASTEPALVIADNKISFTRMGAFDPTLRSISSLERVTYQYDSSQQRLIRTSYRNPDQSRPQTPPTSVLLTNISNFSVQALEPAPTDFWPPVNNLVDTTDNTKMPQGDNRLPQGIQVQFTLNDKPILWRFSLVKKLPEPLASGSKTNNGTDNTPTNQQNSQQDTSTGNGNQASND</sequence>
<dbReference type="SUPFAM" id="SSF54523">
    <property type="entry name" value="Pili subunits"/>
    <property type="match status" value="1"/>
</dbReference>
<dbReference type="GO" id="GO:0015628">
    <property type="term" value="P:protein secretion by the type II secretion system"/>
    <property type="evidence" value="ECO:0007669"/>
    <property type="project" value="InterPro"/>
</dbReference>
<comment type="caution">
    <text evidence="12">The sequence shown here is derived from an EMBL/GenBank/DDBJ whole genome shotgun (WGS) entry which is preliminary data.</text>
</comment>
<dbReference type="Pfam" id="PF07963">
    <property type="entry name" value="N_methyl"/>
    <property type="match status" value="1"/>
</dbReference>
<dbReference type="InterPro" id="IPR045584">
    <property type="entry name" value="Pilin-like"/>
</dbReference>
<evidence type="ECO:0000256" key="4">
    <source>
        <dbReference type="ARBA" id="ARBA00022475"/>
    </source>
</evidence>
<dbReference type="Gene3D" id="3.10.610.10">
    <property type="entry name" value="GSPII I/J protein-like"/>
    <property type="match status" value="1"/>
</dbReference>
<keyword evidence="8 11" id="KW-1133">Transmembrane helix</keyword>
<dbReference type="InterPro" id="IPR012902">
    <property type="entry name" value="N_methyl_site"/>
</dbReference>
<dbReference type="Pfam" id="PF11612">
    <property type="entry name" value="T2SSJ"/>
    <property type="match status" value="1"/>
</dbReference>
<proteinExistence type="inferred from homology"/>
<dbReference type="NCBIfam" id="TIGR01711">
    <property type="entry name" value="gspJ"/>
    <property type="match status" value="1"/>
</dbReference>
<evidence type="ECO:0000256" key="2">
    <source>
        <dbReference type="ARBA" id="ARBA00011084"/>
    </source>
</evidence>
<feature type="region of interest" description="Disordered" evidence="10">
    <location>
        <begin position="229"/>
        <end position="265"/>
    </location>
</feature>
<dbReference type="PROSITE" id="PS00409">
    <property type="entry name" value="PROKAR_NTER_METHYL"/>
    <property type="match status" value="1"/>
</dbReference>
<keyword evidence="6" id="KW-0997">Cell inner membrane</keyword>
<dbReference type="OrthoDB" id="9794345at2"/>
<evidence type="ECO:0000256" key="6">
    <source>
        <dbReference type="ARBA" id="ARBA00022519"/>
    </source>
</evidence>
<dbReference type="AlphaFoldDB" id="A0A4Y7X8F9"/>
<comment type="subcellular location">
    <subcellularLocation>
        <location evidence="1">Cell inner membrane</location>
        <topology evidence="1">Single-pass membrane protein</topology>
    </subcellularLocation>
</comment>
<dbReference type="EMBL" id="SNTY01000088">
    <property type="protein sequence ID" value="TEU23026.1"/>
    <property type="molecule type" value="Genomic_DNA"/>
</dbReference>
<keyword evidence="13" id="KW-1185">Reference proteome</keyword>
<dbReference type="PANTHER" id="PTHR39583:SF2">
    <property type="entry name" value="TYPE II SECRETION SYSTEM PROTEIN J"/>
    <property type="match status" value="1"/>
</dbReference>
<dbReference type="GO" id="GO:0005886">
    <property type="term" value="C:plasma membrane"/>
    <property type="evidence" value="ECO:0007669"/>
    <property type="project" value="UniProtKB-SubCell"/>
</dbReference>
<evidence type="ECO:0000256" key="3">
    <source>
        <dbReference type="ARBA" id="ARBA00021539"/>
    </source>
</evidence>
<dbReference type="InterPro" id="IPR051621">
    <property type="entry name" value="T2SS_protein_J"/>
</dbReference>
<dbReference type="RefSeq" id="WP_134245925.1">
    <property type="nucleotide sequence ID" value="NZ_SNTY01000088.1"/>
</dbReference>
<gene>
    <name evidence="12" type="primary">gspJ</name>
    <name evidence="12" type="ORF">E2B99_14085</name>
</gene>
<accession>A0A4Y7X8F9</accession>
<dbReference type="PANTHER" id="PTHR39583">
    <property type="entry name" value="TYPE II SECRETION SYSTEM PROTEIN J-RELATED"/>
    <property type="match status" value="1"/>
</dbReference>